<evidence type="ECO:0000313" key="2">
    <source>
        <dbReference type="Proteomes" id="UP000036932"/>
    </source>
</evidence>
<evidence type="ECO:0000313" key="1">
    <source>
        <dbReference type="EMBL" id="KOR89636.1"/>
    </source>
</evidence>
<protein>
    <submittedName>
        <fullName evidence="1">Uncharacterized protein</fullName>
    </submittedName>
</protein>
<name>A0A0M1P572_9BACL</name>
<keyword evidence="2" id="KW-1185">Reference proteome</keyword>
<gene>
    <name evidence="1" type="ORF">AM231_11175</name>
</gene>
<dbReference type="PATRIC" id="fig|1705565.3.peg.4237"/>
<dbReference type="RefSeq" id="WP_054402672.1">
    <property type="nucleotide sequence ID" value="NZ_LIUT01000001.1"/>
</dbReference>
<reference evidence="2" key="1">
    <citation type="submission" date="2015-08" db="EMBL/GenBank/DDBJ databases">
        <title>Genome sequencing project for genomic taxonomy and phylogenomics of Bacillus-like bacteria.</title>
        <authorList>
            <person name="Liu B."/>
            <person name="Wang J."/>
            <person name="Zhu Y."/>
            <person name="Liu G."/>
            <person name="Chen Q."/>
            <person name="Chen Z."/>
            <person name="Lan J."/>
            <person name="Che J."/>
            <person name="Ge C."/>
            <person name="Shi H."/>
            <person name="Pan Z."/>
            <person name="Liu X."/>
        </authorList>
    </citation>
    <scope>NUCLEOTIDE SEQUENCE [LARGE SCALE GENOMIC DNA]</scope>
    <source>
        <strain evidence="2">FJAT-22460</strain>
    </source>
</reference>
<dbReference type="AlphaFoldDB" id="A0A0M1P572"/>
<proteinExistence type="predicted"/>
<dbReference type="Proteomes" id="UP000036932">
    <property type="component" value="Unassembled WGS sequence"/>
</dbReference>
<accession>A0A0M1P572</accession>
<organism evidence="1 2">
    <name type="scientific">Paenibacillus solani</name>
    <dbReference type="NCBI Taxonomy" id="1705565"/>
    <lineage>
        <taxon>Bacteria</taxon>
        <taxon>Bacillati</taxon>
        <taxon>Bacillota</taxon>
        <taxon>Bacilli</taxon>
        <taxon>Bacillales</taxon>
        <taxon>Paenibacillaceae</taxon>
        <taxon>Paenibacillus</taxon>
    </lineage>
</organism>
<sequence>MKENLSRCFVVEIHAILFGVDDKIFDIILINDYQIERMSLVPNISHLDKFFNVNAIELRRNYNSAAIDDFLNVACVTKKLQVDLSPQHPNDTIEALHQLIANELIILDNQIRGIRLLTEYAIRFKEFVYNIYSKTSDNTITLYLQGKTPIQEAYSRSINSSLTNEDKEYINETLATIKLPFRDQHLNHCHLLYDLSFHQLTYSNALLLLITCLEMLFLKKGDSKKVELSKRCAIFISQDQQEQLIIFSELKNLYKKRSDFVHEGKINVHEKDIIYLRNCVRKSILKYFGCAKNKQTILRELMNEIKSCDYFPV</sequence>
<dbReference type="EMBL" id="LIUT01000001">
    <property type="protein sequence ID" value="KOR89636.1"/>
    <property type="molecule type" value="Genomic_DNA"/>
</dbReference>
<comment type="caution">
    <text evidence="1">The sequence shown here is derived from an EMBL/GenBank/DDBJ whole genome shotgun (WGS) entry which is preliminary data.</text>
</comment>
<dbReference type="OrthoDB" id="3034545at2"/>